<dbReference type="Pfam" id="PF00593">
    <property type="entry name" value="TonB_dep_Rec_b-barrel"/>
    <property type="match status" value="1"/>
</dbReference>
<accession>A0A9J6ZSE4</accession>
<evidence type="ECO:0000256" key="3">
    <source>
        <dbReference type="ARBA" id="ARBA00022452"/>
    </source>
</evidence>
<name>A0A9J6ZSE4_9BACT</name>
<dbReference type="InterPro" id="IPR036942">
    <property type="entry name" value="Beta-barrel_TonB_sf"/>
</dbReference>
<gene>
    <name evidence="12" type="ORF">M9189_04075</name>
</gene>
<dbReference type="GO" id="GO:0044718">
    <property type="term" value="P:siderophore transmembrane transport"/>
    <property type="evidence" value="ECO:0007669"/>
    <property type="project" value="TreeGrafter"/>
</dbReference>
<dbReference type="Gene3D" id="2.40.170.20">
    <property type="entry name" value="TonB-dependent receptor, beta-barrel domain"/>
    <property type="match status" value="1"/>
</dbReference>
<dbReference type="AlphaFoldDB" id="A0A9J6ZSE4"/>
<dbReference type="PANTHER" id="PTHR30069">
    <property type="entry name" value="TONB-DEPENDENT OUTER MEMBRANE RECEPTOR"/>
    <property type="match status" value="1"/>
</dbReference>
<evidence type="ECO:0000256" key="6">
    <source>
        <dbReference type="ARBA" id="ARBA00023136"/>
    </source>
</evidence>
<keyword evidence="12" id="KW-0675">Receptor</keyword>
<dbReference type="Pfam" id="PF07715">
    <property type="entry name" value="Plug"/>
    <property type="match status" value="1"/>
</dbReference>
<organism evidence="12 13">
    <name type="scientific">Xiashengella succiniciproducens</name>
    <dbReference type="NCBI Taxonomy" id="2949635"/>
    <lineage>
        <taxon>Bacteria</taxon>
        <taxon>Pseudomonadati</taxon>
        <taxon>Bacteroidota</taxon>
        <taxon>Bacteroidia</taxon>
        <taxon>Marinilabiliales</taxon>
        <taxon>Marinilabiliaceae</taxon>
        <taxon>Xiashengella</taxon>
    </lineage>
</organism>
<dbReference type="InterPro" id="IPR008969">
    <property type="entry name" value="CarboxyPept-like_regulatory"/>
</dbReference>
<dbReference type="SUPFAM" id="SSF49464">
    <property type="entry name" value="Carboxypeptidase regulatory domain-like"/>
    <property type="match status" value="1"/>
</dbReference>
<sequence length="796" mass="89416">MIRRTIALLFISIPSVISAFSQTGTLTGIVKDAYSNESLPGASIVLFETTTGTTSDTNGRYEFRNLKPGFVRLQVSYMGYAPLITEEIMIPAVRPAYYEITLTPSSTELGEVTITADPFETKIESPLSMQRIGIDIIEKGAGSARDLSKVLQSFPGVSNGSSFRNDLVVRGGGPAENRFFLDGIEIPVLNHFSTQGASGGAISMLNVDFIREVEFYSGAFPASRGNALSSVFEFRQIAPNPDDAGFKATLGASELSFSANLPFSENSATLVSARRSYLKFLFDMIGLPFLPTYNDFQVMNRTKIDQRNEITFIGVGAIDEFALNTGLKPTEENKYILSYLPAFEQWNYTVGASYKHFFNESYTQLVLSRSHLYNTIYKYRDNDNTSPDKLITDYKSNEIENKLRFEYFANPGKWTLNAGAGTEYAVYTNNTLAYIFREGSLLQIDYDSRLEMVKWAFFASVSRRLLNDHMSVSAGLRADANNYSSYMNNPLDQFSPRVSASYTLLPSLTINGSAGRFFQLPSYTTLGFRDSNDVTVNRGNGLKYIQADHLVGGLEWKVSPTVRASIEYFYKEYDNYPVAVIDGISLASKGADYGVTGDEEVVPVGSGYSRGFELLLQKRSAGGLNYLLSYTRVTSRFSDINGRMLPSSWDNDHLLTFTLTKSFNRNWDAGFKWRYAGALPYTPLDIEQSELKEAWDLKGREYLDYSRFNSERLEPFHQLDVRIDRSYYFDKVSLAFYLDIQNLYNFQSKNAPRLLQQRDANDQPLLQGTNPERYVLKELQTSTGTVLPSIGIIVEF</sequence>
<protein>
    <submittedName>
        <fullName evidence="12">TonB-dependent receptor</fullName>
    </submittedName>
</protein>
<feature type="chain" id="PRO_5039885726" evidence="9">
    <location>
        <begin position="20"/>
        <end position="796"/>
    </location>
</feature>
<evidence type="ECO:0000313" key="12">
    <source>
        <dbReference type="EMBL" id="URW80526.1"/>
    </source>
</evidence>
<feature type="signal peptide" evidence="9">
    <location>
        <begin position="1"/>
        <end position="19"/>
    </location>
</feature>
<evidence type="ECO:0000256" key="1">
    <source>
        <dbReference type="ARBA" id="ARBA00004571"/>
    </source>
</evidence>
<feature type="domain" description="TonB-dependent receptor plug" evidence="11">
    <location>
        <begin position="122"/>
        <end position="225"/>
    </location>
</feature>
<evidence type="ECO:0000259" key="11">
    <source>
        <dbReference type="Pfam" id="PF07715"/>
    </source>
</evidence>
<dbReference type="RefSeq" id="WP_250724815.1">
    <property type="nucleotide sequence ID" value="NZ_CP098400.1"/>
</dbReference>
<keyword evidence="6 8" id="KW-0472">Membrane</keyword>
<reference evidence="12" key="2">
    <citation type="submission" date="2022-06" db="EMBL/GenBank/DDBJ databases">
        <title>Xiashengella guii gen. nov. sp. nov., a bacterium isolated form anaerobic digestion tank.</title>
        <authorList>
            <person name="Huang H."/>
        </authorList>
    </citation>
    <scope>NUCLEOTIDE SEQUENCE</scope>
    <source>
        <strain evidence="12">Ai-910</strain>
    </source>
</reference>
<dbReference type="InterPro" id="IPR037066">
    <property type="entry name" value="Plug_dom_sf"/>
</dbReference>
<keyword evidence="4" id="KW-0812">Transmembrane</keyword>
<evidence type="ECO:0000256" key="9">
    <source>
        <dbReference type="SAM" id="SignalP"/>
    </source>
</evidence>
<proteinExistence type="inferred from homology"/>
<dbReference type="InterPro" id="IPR039426">
    <property type="entry name" value="TonB-dep_rcpt-like"/>
</dbReference>
<keyword evidence="2" id="KW-0813">Transport</keyword>
<keyword evidence="5 8" id="KW-0798">TonB box</keyword>
<keyword evidence="9" id="KW-0732">Signal</keyword>
<dbReference type="SUPFAM" id="SSF56935">
    <property type="entry name" value="Porins"/>
    <property type="match status" value="1"/>
</dbReference>
<comment type="similarity">
    <text evidence="8">Belongs to the TonB-dependent receptor family.</text>
</comment>
<dbReference type="Gene3D" id="2.60.40.1120">
    <property type="entry name" value="Carboxypeptidase-like, regulatory domain"/>
    <property type="match status" value="1"/>
</dbReference>
<dbReference type="GO" id="GO:0015344">
    <property type="term" value="F:siderophore uptake transmembrane transporter activity"/>
    <property type="evidence" value="ECO:0007669"/>
    <property type="project" value="TreeGrafter"/>
</dbReference>
<evidence type="ECO:0000313" key="13">
    <source>
        <dbReference type="Proteomes" id="UP001056426"/>
    </source>
</evidence>
<evidence type="ECO:0000256" key="4">
    <source>
        <dbReference type="ARBA" id="ARBA00022692"/>
    </source>
</evidence>
<evidence type="ECO:0000256" key="7">
    <source>
        <dbReference type="ARBA" id="ARBA00023237"/>
    </source>
</evidence>
<evidence type="ECO:0000259" key="10">
    <source>
        <dbReference type="Pfam" id="PF00593"/>
    </source>
</evidence>
<feature type="domain" description="TonB-dependent receptor-like beta-barrel" evidence="10">
    <location>
        <begin position="335"/>
        <end position="743"/>
    </location>
</feature>
<comment type="subcellular location">
    <subcellularLocation>
        <location evidence="1">Cell outer membrane</location>
        <topology evidence="1">Multi-pass membrane protein</topology>
    </subcellularLocation>
</comment>
<evidence type="ECO:0000256" key="5">
    <source>
        <dbReference type="ARBA" id="ARBA00023077"/>
    </source>
</evidence>
<keyword evidence="7" id="KW-0998">Cell outer membrane</keyword>
<keyword evidence="13" id="KW-1185">Reference proteome</keyword>
<dbReference type="EMBL" id="CP098400">
    <property type="protein sequence ID" value="URW80526.1"/>
    <property type="molecule type" value="Genomic_DNA"/>
</dbReference>
<dbReference type="GO" id="GO:0009279">
    <property type="term" value="C:cell outer membrane"/>
    <property type="evidence" value="ECO:0007669"/>
    <property type="project" value="UniProtKB-SubCell"/>
</dbReference>
<dbReference type="InterPro" id="IPR012910">
    <property type="entry name" value="Plug_dom"/>
</dbReference>
<evidence type="ECO:0000256" key="8">
    <source>
        <dbReference type="RuleBase" id="RU003357"/>
    </source>
</evidence>
<keyword evidence="3" id="KW-1134">Transmembrane beta strand</keyword>
<dbReference type="Gene3D" id="2.170.130.10">
    <property type="entry name" value="TonB-dependent receptor, plug domain"/>
    <property type="match status" value="1"/>
</dbReference>
<dbReference type="PANTHER" id="PTHR30069:SF57">
    <property type="entry name" value="TONB-DEPENDENT RECEPTOR"/>
    <property type="match status" value="1"/>
</dbReference>
<reference evidence="12" key="1">
    <citation type="submission" date="2022-05" db="EMBL/GenBank/DDBJ databases">
        <authorList>
            <person name="Sun X."/>
        </authorList>
    </citation>
    <scope>NUCLEOTIDE SEQUENCE</scope>
    <source>
        <strain evidence="12">Ai-910</strain>
    </source>
</reference>
<evidence type="ECO:0000256" key="2">
    <source>
        <dbReference type="ARBA" id="ARBA00022448"/>
    </source>
</evidence>
<dbReference type="Pfam" id="PF13715">
    <property type="entry name" value="CarbopepD_reg_2"/>
    <property type="match status" value="1"/>
</dbReference>
<dbReference type="KEGG" id="alkq:M9189_04075"/>
<dbReference type="InterPro" id="IPR000531">
    <property type="entry name" value="Beta-barrel_TonB"/>
</dbReference>
<dbReference type="Proteomes" id="UP001056426">
    <property type="component" value="Chromosome"/>
</dbReference>